<reference evidence="1 2" key="1">
    <citation type="submission" date="2014-04" db="EMBL/GenBank/DDBJ databases">
        <title>Evolutionary Origins and Diversification of the Mycorrhizal Mutualists.</title>
        <authorList>
            <consortium name="DOE Joint Genome Institute"/>
            <consortium name="Mycorrhizal Genomics Consortium"/>
            <person name="Kohler A."/>
            <person name="Kuo A."/>
            <person name="Nagy L.G."/>
            <person name="Floudas D."/>
            <person name="Copeland A."/>
            <person name="Barry K.W."/>
            <person name="Cichocki N."/>
            <person name="Veneault-Fourrey C."/>
            <person name="LaButti K."/>
            <person name="Lindquist E.A."/>
            <person name="Lipzen A."/>
            <person name="Lundell T."/>
            <person name="Morin E."/>
            <person name="Murat C."/>
            <person name="Riley R."/>
            <person name="Ohm R."/>
            <person name="Sun H."/>
            <person name="Tunlid A."/>
            <person name="Henrissat B."/>
            <person name="Grigoriev I.V."/>
            <person name="Hibbett D.S."/>
            <person name="Martin F."/>
        </authorList>
    </citation>
    <scope>NUCLEOTIDE SEQUENCE [LARGE SCALE GENOMIC DNA]</scope>
    <source>
        <strain evidence="1 2">Koide BX008</strain>
    </source>
</reference>
<name>A0A0C2TBM5_AMAMK</name>
<dbReference type="STRING" id="946122.A0A0C2TBM5"/>
<dbReference type="EMBL" id="KN818252">
    <property type="protein sequence ID" value="KIL64119.1"/>
    <property type="molecule type" value="Genomic_DNA"/>
</dbReference>
<evidence type="ECO:0000313" key="1">
    <source>
        <dbReference type="EMBL" id="KIL64119.1"/>
    </source>
</evidence>
<protein>
    <submittedName>
        <fullName evidence="1">Uncharacterized protein</fullName>
    </submittedName>
</protein>
<organism evidence="1 2">
    <name type="scientific">Amanita muscaria (strain Koide BX008)</name>
    <dbReference type="NCBI Taxonomy" id="946122"/>
    <lineage>
        <taxon>Eukaryota</taxon>
        <taxon>Fungi</taxon>
        <taxon>Dikarya</taxon>
        <taxon>Basidiomycota</taxon>
        <taxon>Agaricomycotina</taxon>
        <taxon>Agaricomycetes</taxon>
        <taxon>Agaricomycetidae</taxon>
        <taxon>Agaricales</taxon>
        <taxon>Pluteineae</taxon>
        <taxon>Amanitaceae</taxon>
        <taxon>Amanita</taxon>
    </lineage>
</organism>
<proteinExistence type="predicted"/>
<feature type="non-terminal residue" evidence="1">
    <location>
        <position position="1"/>
    </location>
</feature>
<dbReference type="InParanoid" id="A0A0C2TBM5"/>
<accession>A0A0C2TBM5</accession>
<keyword evidence="2" id="KW-1185">Reference proteome</keyword>
<dbReference type="OrthoDB" id="249703at2759"/>
<dbReference type="AlphaFoldDB" id="A0A0C2TBM5"/>
<sequence>DDDGFILTESRTICYIATKYGNQGTKFRPANLKENSLFEEAASTETANFDAFAPPLAGERCKKRGTSGTRQ</sequence>
<dbReference type="Proteomes" id="UP000054549">
    <property type="component" value="Unassembled WGS sequence"/>
</dbReference>
<dbReference type="HOGENOM" id="CLU_2746802_0_0_1"/>
<gene>
    <name evidence="1" type="ORF">M378DRAFT_78703</name>
</gene>
<evidence type="ECO:0000313" key="2">
    <source>
        <dbReference type="Proteomes" id="UP000054549"/>
    </source>
</evidence>